<evidence type="ECO:0000256" key="4">
    <source>
        <dbReference type="ARBA" id="ARBA00022692"/>
    </source>
</evidence>
<name>A0ABN2YDH9_9ACTN</name>
<evidence type="ECO:0000256" key="2">
    <source>
        <dbReference type="ARBA" id="ARBA00011006"/>
    </source>
</evidence>
<comment type="caution">
    <text evidence="8">The sequence shown here is derived from an EMBL/GenBank/DDBJ whole genome shotgun (WGS) entry which is preliminary data.</text>
</comment>
<evidence type="ECO:0000313" key="9">
    <source>
        <dbReference type="Proteomes" id="UP001500575"/>
    </source>
</evidence>
<evidence type="ECO:0008006" key="10">
    <source>
        <dbReference type="Google" id="ProtNLM"/>
    </source>
</evidence>
<comment type="similarity">
    <text evidence="2">Belongs to the UPF0410 family.</text>
</comment>
<evidence type="ECO:0000256" key="1">
    <source>
        <dbReference type="ARBA" id="ARBA00004651"/>
    </source>
</evidence>
<dbReference type="Proteomes" id="UP001500575">
    <property type="component" value="Unassembled WGS sequence"/>
</dbReference>
<keyword evidence="6 7" id="KW-0472">Membrane</keyword>
<feature type="transmembrane region" description="Helical" evidence="7">
    <location>
        <begin position="81"/>
        <end position="101"/>
    </location>
</feature>
<comment type="subcellular location">
    <subcellularLocation>
        <location evidence="1">Cell membrane</location>
        <topology evidence="1">Multi-pass membrane protein</topology>
    </subcellularLocation>
</comment>
<sequence>MDMNLLAANANNCKDAWSIGALLVLLLGGVIIGLLGKFLAPGNRDNIPLWLTIVCGIVGILLGNLLYTSLGGSCETKGVDWLRHFVQILTAAVLVVIAATVTGRSKSRVL</sequence>
<evidence type="ECO:0000256" key="3">
    <source>
        <dbReference type="ARBA" id="ARBA00022475"/>
    </source>
</evidence>
<dbReference type="RefSeq" id="WP_344303868.1">
    <property type="nucleotide sequence ID" value="NZ_BAAAQQ010000011.1"/>
</dbReference>
<keyword evidence="9" id="KW-1185">Reference proteome</keyword>
<feature type="transmembrane region" description="Helical" evidence="7">
    <location>
        <begin position="16"/>
        <end position="35"/>
    </location>
</feature>
<evidence type="ECO:0000256" key="6">
    <source>
        <dbReference type="ARBA" id="ARBA00023136"/>
    </source>
</evidence>
<evidence type="ECO:0000256" key="5">
    <source>
        <dbReference type="ARBA" id="ARBA00022989"/>
    </source>
</evidence>
<proteinExistence type="inferred from homology"/>
<protein>
    <recommendedName>
        <fullName evidence="10">GlsB/YeaQ/YmgE family stress response membrane protein</fullName>
    </recommendedName>
</protein>
<feature type="transmembrane region" description="Helical" evidence="7">
    <location>
        <begin position="47"/>
        <end position="69"/>
    </location>
</feature>
<accession>A0ABN2YDH9</accession>
<organism evidence="8 9">
    <name type="scientific">Nocardioides bigeumensis</name>
    <dbReference type="NCBI Taxonomy" id="433657"/>
    <lineage>
        <taxon>Bacteria</taxon>
        <taxon>Bacillati</taxon>
        <taxon>Actinomycetota</taxon>
        <taxon>Actinomycetes</taxon>
        <taxon>Propionibacteriales</taxon>
        <taxon>Nocardioidaceae</taxon>
        <taxon>Nocardioides</taxon>
    </lineage>
</organism>
<dbReference type="InterPro" id="IPR007341">
    <property type="entry name" value="Transgly_assoc"/>
</dbReference>
<dbReference type="PANTHER" id="PTHR33884:SF3">
    <property type="entry name" value="UPF0410 PROTEIN YMGE"/>
    <property type="match status" value="1"/>
</dbReference>
<keyword evidence="5 7" id="KW-1133">Transmembrane helix</keyword>
<keyword evidence="3" id="KW-1003">Cell membrane</keyword>
<reference evidence="8 9" key="1">
    <citation type="journal article" date="2019" name="Int. J. Syst. Evol. Microbiol.">
        <title>The Global Catalogue of Microorganisms (GCM) 10K type strain sequencing project: providing services to taxonomists for standard genome sequencing and annotation.</title>
        <authorList>
            <consortium name="The Broad Institute Genomics Platform"/>
            <consortium name="The Broad Institute Genome Sequencing Center for Infectious Disease"/>
            <person name="Wu L."/>
            <person name="Ma J."/>
        </authorList>
    </citation>
    <scope>NUCLEOTIDE SEQUENCE [LARGE SCALE GENOMIC DNA]</scope>
    <source>
        <strain evidence="8 9">JCM 16021</strain>
    </source>
</reference>
<gene>
    <name evidence="8" type="ORF">GCM10009843_23080</name>
</gene>
<dbReference type="PANTHER" id="PTHR33884">
    <property type="entry name" value="UPF0410 PROTEIN YMGE"/>
    <property type="match status" value="1"/>
</dbReference>
<evidence type="ECO:0000256" key="7">
    <source>
        <dbReference type="SAM" id="Phobius"/>
    </source>
</evidence>
<dbReference type="EMBL" id="BAAAQQ010000011">
    <property type="protein sequence ID" value="GAA2125413.1"/>
    <property type="molecule type" value="Genomic_DNA"/>
</dbReference>
<evidence type="ECO:0000313" key="8">
    <source>
        <dbReference type="EMBL" id="GAA2125413.1"/>
    </source>
</evidence>
<keyword evidence="4 7" id="KW-0812">Transmembrane</keyword>
<dbReference type="Pfam" id="PF04226">
    <property type="entry name" value="Transgly_assoc"/>
    <property type="match status" value="1"/>
</dbReference>